<evidence type="ECO:0000313" key="7">
    <source>
        <dbReference type="EMBL" id="SHF34232.1"/>
    </source>
</evidence>
<evidence type="ECO:0000313" key="8">
    <source>
        <dbReference type="Proteomes" id="UP000184501"/>
    </source>
</evidence>
<feature type="transmembrane region" description="Helical" evidence="5">
    <location>
        <begin position="394"/>
        <end position="415"/>
    </location>
</feature>
<dbReference type="GO" id="GO:0005886">
    <property type="term" value="C:plasma membrane"/>
    <property type="evidence" value="ECO:0007669"/>
    <property type="project" value="UniProtKB-SubCell"/>
</dbReference>
<feature type="transmembrane region" description="Helical" evidence="5">
    <location>
        <begin position="12"/>
        <end position="32"/>
    </location>
</feature>
<keyword evidence="8" id="KW-1185">Reference proteome</keyword>
<dbReference type="Pfam" id="PF07690">
    <property type="entry name" value="MFS_1"/>
    <property type="match status" value="1"/>
</dbReference>
<feature type="transmembrane region" description="Helical" evidence="5">
    <location>
        <begin position="233"/>
        <end position="258"/>
    </location>
</feature>
<protein>
    <submittedName>
        <fullName evidence="7">MFS transporter, AAHS family, benzoate transport protein</fullName>
    </submittedName>
</protein>
<dbReference type="Proteomes" id="UP000184501">
    <property type="component" value="Unassembled WGS sequence"/>
</dbReference>
<comment type="subcellular location">
    <subcellularLocation>
        <location evidence="1">Cell membrane</location>
        <topology evidence="1">Multi-pass membrane protein</topology>
    </subcellularLocation>
</comment>
<feature type="transmembrane region" description="Helical" evidence="5">
    <location>
        <begin position="83"/>
        <end position="101"/>
    </location>
</feature>
<feature type="transmembrane region" description="Helical" evidence="5">
    <location>
        <begin position="107"/>
        <end position="129"/>
    </location>
</feature>
<feature type="transmembrane region" description="Helical" evidence="5">
    <location>
        <begin position="141"/>
        <end position="163"/>
    </location>
</feature>
<dbReference type="PROSITE" id="PS00216">
    <property type="entry name" value="SUGAR_TRANSPORT_1"/>
    <property type="match status" value="1"/>
</dbReference>
<dbReference type="PANTHER" id="PTHR23508">
    <property type="entry name" value="CARBOXYLIC ACID TRANSPORTER PROTEIN HOMOLOG"/>
    <property type="match status" value="1"/>
</dbReference>
<keyword evidence="2 5" id="KW-0812">Transmembrane</keyword>
<dbReference type="Gene3D" id="1.20.1250.20">
    <property type="entry name" value="MFS general substrate transporter like domains"/>
    <property type="match status" value="1"/>
</dbReference>
<dbReference type="InterPro" id="IPR020846">
    <property type="entry name" value="MFS_dom"/>
</dbReference>
<evidence type="ECO:0000259" key="6">
    <source>
        <dbReference type="PROSITE" id="PS50850"/>
    </source>
</evidence>
<dbReference type="SUPFAM" id="SSF103473">
    <property type="entry name" value="MFS general substrate transporter"/>
    <property type="match status" value="1"/>
</dbReference>
<sequence length="438" mass="44852">MTATGAGRNGRTCLSAVAVCGLAMVFDGYDLVVYGATLPTLTREWGLSPEQAGAIGSYVLVGMLLGAVVVGTVSDVVGRRRTVLLSVAWFSVAMLLCAFAPDPTTFGLLRFVAGLGLGGMMPTVSALAVEYAPPRHRNLTFATVFSGYAVGGMASAGLALLLPRDEWRLMYGVGALALLLVPVALRWLPESLDHLVARGRLAEAAAVATRFRLEPPVARDVAPEPPRAAVRGLFVGPAALATAAFWAASFCGLLLVYGVNTWLPQIMRAAGYPLGSSLTFLVVFNVGSIVGSVLGGWCADRFGSKLLIGTAFLVACGSIGLMAVGPPTAVLHVLVALGGFGTIGTQNLVNAYVARYHPPQRRATALGWSLGFGRLGAICGPLVGGLVLGSGLAVAWNFVVFAAVALVGAVAILLVPARRSEGAAPIPTANAPAGGSSG</sequence>
<dbReference type="PANTHER" id="PTHR23508:SF10">
    <property type="entry name" value="CARBOXYLIC ACID TRANSPORTER PROTEIN HOMOLOG"/>
    <property type="match status" value="1"/>
</dbReference>
<name>A0A1M5AWC2_STRHI</name>
<dbReference type="EMBL" id="FQVN01000003">
    <property type="protein sequence ID" value="SHF34232.1"/>
    <property type="molecule type" value="Genomic_DNA"/>
</dbReference>
<evidence type="ECO:0000256" key="4">
    <source>
        <dbReference type="ARBA" id="ARBA00023136"/>
    </source>
</evidence>
<evidence type="ECO:0000256" key="1">
    <source>
        <dbReference type="ARBA" id="ARBA00004651"/>
    </source>
</evidence>
<feature type="domain" description="Major facilitator superfamily (MFS) profile" evidence="6">
    <location>
        <begin position="16"/>
        <end position="420"/>
    </location>
</feature>
<feature type="transmembrane region" description="Helical" evidence="5">
    <location>
        <begin position="306"/>
        <end position="324"/>
    </location>
</feature>
<feature type="transmembrane region" description="Helical" evidence="5">
    <location>
        <begin position="365"/>
        <end position="388"/>
    </location>
</feature>
<dbReference type="AlphaFoldDB" id="A0A1M5AWC2"/>
<dbReference type="PROSITE" id="PS00217">
    <property type="entry name" value="SUGAR_TRANSPORT_2"/>
    <property type="match status" value="1"/>
</dbReference>
<organism evidence="7 8">
    <name type="scientific">Streptoalloteichus hindustanus</name>
    <dbReference type="NCBI Taxonomy" id="2017"/>
    <lineage>
        <taxon>Bacteria</taxon>
        <taxon>Bacillati</taxon>
        <taxon>Actinomycetota</taxon>
        <taxon>Actinomycetes</taxon>
        <taxon>Pseudonocardiales</taxon>
        <taxon>Pseudonocardiaceae</taxon>
        <taxon>Streptoalloteichus</taxon>
    </lineage>
</organism>
<dbReference type="InterPro" id="IPR011701">
    <property type="entry name" value="MFS"/>
</dbReference>
<feature type="transmembrane region" description="Helical" evidence="5">
    <location>
        <begin position="52"/>
        <end position="71"/>
    </location>
</feature>
<dbReference type="InterPro" id="IPR036259">
    <property type="entry name" value="MFS_trans_sf"/>
</dbReference>
<evidence type="ECO:0000256" key="5">
    <source>
        <dbReference type="SAM" id="Phobius"/>
    </source>
</evidence>
<dbReference type="STRING" id="2017.SAMN05444320_103279"/>
<dbReference type="CDD" id="cd17365">
    <property type="entry name" value="MFS_PcaK_like"/>
    <property type="match status" value="1"/>
</dbReference>
<evidence type="ECO:0000256" key="3">
    <source>
        <dbReference type="ARBA" id="ARBA00022989"/>
    </source>
</evidence>
<evidence type="ECO:0000256" key="2">
    <source>
        <dbReference type="ARBA" id="ARBA00022692"/>
    </source>
</evidence>
<dbReference type="GO" id="GO:0046943">
    <property type="term" value="F:carboxylic acid transmembrane transporter activity"/>
    <property type="evidence" value="ECO:0007669"/>
    <property type="project" value="TreeGrafter"/>
</dbReference>
<keyword evidence="3 5" id="KW-1133">Transmembrane helix</keyword>
<keyword evidence="4 5" id="KW-0472">Membrane</keyword>
<feature type="transmembrane region" description="Helical" evidence="5">
    <location>
        <begin position="330"/>
        <end position="353"/>
    </location>
</feature>
<dbReference type="RefSeq" id="WP_200797455.1">
    <property type="nucleotide sequence ID" value="NZ_FQVN01000003.1"/>
</dbReference>
<reference evidence="7 8" key="1">
    <citation type="submission" date="2016-11" db="EMBL/GenBank/DDBJ databases">
        <authorList>
            <person name="Jaros S."/>
            <person name="Januszkiewicz K."/>
            <person name="Wedrychowicz H."/>
        </authorList>
    </citation>
    <scope>NUCLEOTIDE SEQUENCE [LARGE SCALE GENOMIC DNA]</scope>
    <source>
        <strain evidence="7 8">DSM 44523</strain>
    </source>
</reference>
<dbReference type="PROSITE" id="PS50850">
    <property type="entry name" value="MFS"/>
    <property type="match status" value="1"/>
</dbReference>
<feature type="transmembrane region" description="Helical" evidence="5">
    <location>
        <begin position="278"/>
        <end position="299"/>
    </location>
</feature>
<feature type="transmembrane region" description="Helical" evidence="5">
    <location>
        <begin position="169"/>
        <end position="188"/>
    </location>
</feature>
<proteinExistence type="predicted"/>
<dbReference type="InterPro" id="IPR005829">
    <property type="entry name" value="Sugar_transporter_CS"/>
</dbReference>
<gene>
    <name evidence="7" type="ORF">SAMN05444320_103279</name>
</gene>
<accession>A0A1M5AWC2</accession>